<dbReference type="GO" id="GO:0005829">
    <property type="term" value="C:cytosol"/>
    <property type="evidence" value="ECO:0007669"/>
    <property type="project" value="TreeGrafter"/>
</dbReference>
<keyword evidence="14 16" id="KW-0234">DNA repair</keyword>
<dbReference type="SUPFAM" id="SSF56672">
    <property type="entry name" value="DNA/RNA polymerases"/>
    <property type="match status" value="1"/>
</dbReference>
<evidence type="ECO:0000256" key="3">
    <source>
        <dbReference type="ARBA" id="ARBA00011245"/>
    </source>
</evidence>
<dbReference type="GO" id="GO:0000287">
    <property type="term" value="F:magnesium ion binding"/>
    <property type="evidence" value="ECO:0007669"/>
    <property type="project" value="UniProtKB-UniRule"/>
</dbReference>
<dbReference type="Gene3D" id="3.30.70.270">
    <property type="match status" value="2"/>
</dbReference>
<proteinExistence type="inferred from homology"/>
<evidence type="ECO:0000256" key="10">
    <source>
        <dbReference type="ARBA" id="ARBA00022763"/>
    </source>
</evidence>
<evidence type="ECO:0000256" key="1">
    <source>
        <dbReference type="ARBA" id="ARBA00004496"/>
    </source>
</evidence>
<dbReference type="Pfam" id="PF00817">
    <property type="entry name" value="IMS"/>
    <property type="match status" value="1"/>
</dbReference>
<keyword evidence="13 16" id="KW-0238">DNA-binding</keyword>
<evidence type="ECO:0000256" key="13">
    <source>
        <dbReference type="ARBA" id="ARBA00023125"/>
    </source>
</evidence>
<evidence type="ECO:0000256" key="4">
    <source>
        <dbReference type="ARBA" id="ARBA00022457"/>
    </source>
</evidence>
<keyword evidence="5 16" id="KW-0963">Cytoplasm</keyword>
<feature type="domain" description="UmuC" evidence="18">
    <location>
        <begin position="1"/>
        <end position="181"/>
    </location>
</feature>
<dbReference type="AlphaFoldDB" id="A0A8J7TNJ5"/>
<organism evidence="19 20">
    <name type="scientific">Candidatus Obscuribacter phosphatis</name>
    <dbReference type="NCBI Taxonomy" id="1906157"/>
    <lineage>
        <taxon>Bacteria</taxon>
        <taxon>Bacillati</taxon>
        <taxon>Candidatus Melainabacteria</taxon>
        <taxon>Candidatus Obscuribacterales</taxon>
        <taxon>Candidatus Obscuribacteraceae</taxon>
        <taxon>Candidatus Obscuribacter</taxon>
    </lineage>
</organism>
<dbReference type="FunFam" id="3.40.1170.60:FF:000001">
    <property type="entry name" value="DNA polymerase IV"/>
    <property type="match status" value="1"/>
</dbReference>
<feature type="region of interest" description="Disordered" evidence="17">
    <location>
        <begin position="1"/>
        <end position="23"/>
    </location>
</feature>
<dbReference type="InterPro" id="IPR017961">
    <property type="entry name" value="DNA_pol_Y-fam_little_finger"/>
</dbReference>
<evidence type="ECO:0000313" key="19">
    <source>
        <dbReference type="EMBL" id="MBN8661880.1"/>
    </source>
</evidence>
<evidence type="ECO:0000256" key="17">
    <source>
        <dbReference type="SAM" id="MobiDB-lite"/>
    </source>
</evidence>
<dbReference type="Gene3D" id="1.10.150.20">
    <property type="entry name" value="5' to 3' exonuclease, C-terminal subdomain"/>
    <property type="match status" value="1"/>
</dbReference>
<dbReference type="CDD" id="cd03586">
    <property type="entry name" value="PolY_Pol_IV_kappa"/>
    <property type="match status" value="1"/>
</dbReference>
<feature type="site" description="Substrate discrimination" evidence="16">
    <location>
        <position position="5"/>
    </location>
</feature>
<keyword evidence="12 16" id="KW-0239">DNA-directed DNA polymerase</keyword>
<dbReference type="InterPro" id="IPR001126">
    <property type="entry name" value="UmuC"/>
</dbReference>
<comment type="subunit">
    <text evidence="3 16">Monomer.</text>
</comment>
<evidence type="ECO:0000256" key="6">
    <source>
        <dbReference type="ARBA" id="ARBA00022679"/>
    </source>
</evidence>
<dbReference type="GO" id="GO:0042276">
    <property type="term" value="P:error-prone translesion synthesis"/>
    <property type="evidence" value="ECO:0007669"/>
    <property type="project" value="TreeGrafter"/>
</dbReference>
<dbReference type="GO" id="GO:0003887">
    <property type="term" value="F:DNA-directed DNA polymerase activity"/>
    <property type="evidence" value="ECO:0007669"/>
    <property type="project" value="UniProtKB-UniRule"/>
</dbReference>
<comment type="cofactor">
    <cofactor evidence="16">
        <name>Mg(2+)</name>
        <dbReference type="ChEBI" id="CHEBI:18420"/>
    </cofactor>
    <text evidence="16">Binds 2 magnesium ions per subunit.</text>
</comment>
<keyword evidence="9 16" id="KW-0479">Metal-binding</keyword>
<dbReference type="InterPro" id="IPR043128">
    <property type="entry name" value="Rev_trsase/Diguanyl_cyclase"/>
</dbReference>
<dbReference type="SUPFAM" id="SSF100879">
    <property type="entry name" value="Lesion bypass DNA polymerase (Y-family), little finger domain"/>
    <property type="match status" value="1"/>
</dbReference>
<dbReference type="GO" id="GO:0006281">
    <property type="term" value="P:DNA repair"/>
    <property type="evidence" value="ECO:0007669"/>
    <property type="project" value="UniProtKB-UniRule"/>
</dbReference>
<comment type="similarity">
    <text evidence="2 16">Belongs to the DNA polymerase type-Y family.</text>
</comment>
<dbReference type="GO" id="GO:0006261">
    <property type="term" value="P:DNA-templated DNA replication"/>
    <property type="evidence" value="ECO:0007669"/>
    <property type="project" value="UniProtKB-UniRule"/>
</dbReference>
<dbReference type="PANTHER" id="PTHR11076:SF33">
    <property type="entry name" value="DNA POLYMERASE KAPPA"/>
    <property type="match status" value="1"/>
</dbReference>
<evidence type="ECO:0000256" key="2">
    <source>
        <dbReference type="ARBA" id="ARBA00010945"/>
    </source>
</evidence>
<comment type="subcellular location">
    <subcellularLocation>
        <location evidence="1 16">Cytoplasm</location>
    </subcellularLocation>
</comment>
<evidence type="ECO:0000256" key="8">
    <source>
        <dbReference type="ARBA" id="ARBA00022705"/>
    </source>
</evidence>
<dbReference type="FunFam" id="3.30.1490.100:FF:000004">
    <property type="entry name" value="DNA polymerase IV"/>
    <property type="match status" value="1"/>
</dbReference>
<dbReference type="Gene3D" id="3.30.1490.100">
    <property type="entry name" value="DNA polymerase, Y-family, little finger domain"/>
    <property type="match status" value="1"/>
</dbReference>
<dbReference type="InterPro" id="IPR022880">
    <property type="entry name" value="DNApol_IV"/>
</dbReference>
<evidence type="ECO:0000259" key="18">
    <source>
        <dbReference type="PROSITE" id="PS50173"/>
    </source>
</evidence>
<keyword evidence="7 16" id="KW-0548">Nucleotidyltransferase</keyword>
<dbReference type="PANTHER" id="PTHR11076">
    <property type="entry name" value="DNA REPAIR POLYMERASE UMUC / TRANSFERASE FAMILY MEMBER"/>
    <property type="match status" value="1"/>
</dbReference>
<dbReference type="InterPro" id="IPR050116">
    <property type="entry name" value="DNA_polymerase-Y"/>
</dbReference>
<dbReference type="InterPro" id="IPR043502">
    <property type="entry name" value="DNA/RNA_pol_sf"/>
</dbReference>
<comment type="catalytic activity">
    <reaction evidence="15 16">
        <text>DNA(n) + a 2'-deoxyribonucleoside 5'-triphosphate = DNA(n+1) + diphosphate</text>
        <dbReference type="Rhea" id="RHEA:22508"/>
        <dbReference type="Rhea" id="RHEA-COMP:17339"/>
        <dbReference type="Rhea" id="RHEA-COMP:17340"/>
        <dbReference type="ChEBI" id="CHEBI:33019"/>
        <dbReference type="ChEBI" id="CHEBI:61560"/>
        <dbReference type="ChEBI" id="CHEBI:173112"/>
        <dbReference type="EC" id="2.7.7.7"/>
    </reaction>
</comment>
<feature type="binding site" evidence="16">
    <location>
        <position position="95"/>
    </location>
    <ligand>
        <name>Mg(2+)</name>
        <dbReference type="ChEBI" id="CHEBI:18420"/>
    </ligand>
</feature>
<gene>
    <name evidence="16 19" type="primary">dinB</name>
    <name evidence="19" type="ORF">J0M35_16050</name>
</gene>
<keyword evidence="10 16" id="KW-0227">DNA damage</keyword>
<dbReference type="Pfam" id="PF11799">
    <property type="entry name" value="IMS_C"/>
    <property type="match status" value="1"/>
</dbReference>
<keyword evidence="4 16" id="KW-0515">Mutator protein</keyword>
<dbReference type="EMBL" id="JAFLCK010000026">
    <property type="protein sequence ID" value="MBN8661880.1"/>
    <property type="molecule type" value="Genomic_DNA"/>
</dbReference>
<sequence>MDAFFASVEQRDNPSLKGKPVAVGGSPDRRGVVAAASYEARAFGVHSAMPARTAIERCPTLIFVKPRFEVYRQVSEEIHRIFHDYTELVEPLSLDEAYLDVTENKHENPAIRSSATLIAREIKNRIKESTGLTASAGVSINKFLAKTASGLRKPDGLTLIPPDKAESFAESLAIEKFYGIGDVTAARMKASGIHTGKDLKALSEIELVKKFGKAGSYYYRIARGQDDREVIPNRVRKSIGAEESYADDLTSKQAIYEALGDIADTLERRLDRCQTGGRTITLKVKYGDYQQITRSRTVLQSISKRTELLAMALELLSTTDVEKRSVRLLGLTVSNLDNSEEDDERDYVQLTIDFEWQ</sequence>
<reference evidence="19" key="1">
    <citation type="submission" date="2021-02" db="EMBL/GenBank/DDBJ databases">
        <title>Genome-Resolved Metagenomics of a Microbial Community Performing Photosynthetic Biological Nutrient Removal.</title>
        <authorList>
            <person name="Mcdaniel E.A."/>
        </authorList>
    </citation>
    <scope>NUCLEOTIDE SEQUENCE</scope>
    <source>
        <strain evidence="19">UWPOB_OBS1</strain>
    </source>
</reference>
<evidence type="ECO:0000256" key="16">
    <source>
        <dbReference type="HAMAP-Rule" id="MF_01113"/>
    </source>
</evidence>
<dbReference type="GO" id="GO:0003684">
    <property type="term" value="F:damaged DNA binding"/>
    <property type="evidence" value="ECO:0007669"/>
    <property type="project" value="InterPro"/>
</dbReference>
<dbReference type="Proteomes" id="UP000664277">
    <property type="component" value="Unassembled WGS sequence"/>
</dbReference>
<keyword evidence="11 16" id="KW-0460">Magnesium</keyword>
<evidence type="ECO:0000256" key="15">
    <source>
        <dbReference type="ARBA" id="ARBA00049244"/>
    </source>
</evidence>
<name>A0A8J7TNJ5_9BACT</name>
<comment type="caution">
    <text evidence="19">The sequence shown here is derived from an EMBL/GenBank/DDBJ whole genome shotgun (WGS) entry which is preliminary data.</text>
</comment>
<evidence type="ECO:0000256" key="5">
    <source>
        <dbReference type="ARBA" id="ARBA00022490"/>
    </source>
</evidence>
<evidence type="ECO:0000256" key="12">
    <source>
        <dbReference type="ARBA" id="ARBA00022932"/>
    </source>
</evidence>
<dbReference type="PROSITE" id="PS50173">
    <property type="entry name" value="UMUC"/>
    <property type="match status" value="1"/>
</dbReference>
<dbReference type="InterPro" id="IPR036775">
    <property type="entry name" value="DNA_pol_Y-fam_lit_finger_sf"/>
</dbReference>
<accession>A0A8J7TNJ5</accession>
<keyword evidence="6 16" id="KW-0808">Transferase</keyword>
<protein>
    <recommendedName>
        <fullName evidence="16">DNA polymerase IV</fullName>
        <shortName evidence="16">Pol IV</shortName>
        <ecNumber evidence="16">2.7.7.7</ecNumber>
    </recommendedName>
</protein>
<evidence type="ECO:0000256" key="11">
    <source>
        <dbReference type="ARBA" id="ARBA00022842"/>
    </source>
</evidence>
<comment type="function">
    <text evidence="16">Poorly processive, error-prone DNA polymerase involved in untargeted mutagenesis. Copies undamaged DNA at stalled replication forks, which arise in vivo from mismatched or misaligned primer ends. These misaligned primers can be extended by PolIV. Exhibits no 3'-5' exonuclease (proofreading) activity. May be involved in translesional synthesis, in conjunction with the beta clamp from PolIII.</text>
</comment>
<dbReference type="EC" id="2.7.7.7" evidence="16"/>
<evidence type="ECO:0000313" key="20">
    <source>
        <dbReference type="Proteomes" id="UP000664277"/>
    </source>
</evidence>
<dbReference type="Gene3D" id="3.40.1170.60">
    <property type="match status" value="1"/>
</dbReference>
<evidence type="ECO:0000256" key="7">
    <source>
        <dbReference type="ARBA" id="ARBA00022695"/>
    </source>
</evidence>
<comment type="caution">
    <text evidence="16">Lacks conserved residue(s) required for the propagation of feature annotation.</text>
</comment>
<evidence type="ECO:0000256" key="9">
    <source>
        <dbReference type="ARBA" id="ARBA00022723"/>
    </source>
</evidence>
<keyword evidence="8 16" id="KW-0235">DNA replication</keyword>
<evidence type="ECO:0000256" key="14">
    <source>
        <dbReference type="ARBA" id="ARBA00023204"/>
    </source>
</evidence>
<feature type="active site" evidence="16">
    <location>
        <position position="96"/>
    </location>
</feature>
<dbReference type="HAMAP" id="MF_01113">
    <property type="entry name" value="DNApol_IV"/>
    <property type="match status" value="1"/>
</dbReference>
<dbReference type="GO" id="GO:0009432">
    <property type="term" value="P:SOS response"/>
    <property type="evidence" value="ECO:0007669"/>
    <property type="project" value="TreeGrafter"/>
</dbReference>
<dbReference type="NCBIfam" id="NF002677">
    <property type="entry name" value="PRK02406.1"/>
    <property type="match status" value="1"/>
</dbReference>